<keyword evidence="4 6" id="KW-1133">Transmembrane helix</keyword>
<dbReference type="EMBL" id="JACHFM010000001">
    <property type="protein sequence ID" value="MBB5220809.1"/>
    <property type="molecule type" value="Genomic_DNA"/>
</dbReference>
<dbReference type="GO" id="GO:0015093">
    <property type="term" value="F:ferrous iron transmembrane transporter activity"/>
    <property type="evidence" value="ECO:0007669"/>
    <property type="project" value="TreeGrafter"/>
</dbReference>
<evidence type="ECO:0000313" key="9">
    <source>
        <dbReference type="Proteomes" id="UP000549457"/>
    </source>
</evidence>
<dbReference type="GO" id="GO:0015341">
    <property type="term" value="F:zinc efflux antiporter activity"/>
    <property type="evidence" value="ECO:0007669"/>
    <property type="project" value="TreeGrafter"/>
</dbReference>
<dbReference type="Gene3D" id="1.20.1510.10">
    <property type="entry name" value="Cation efflux protein transmembrane domain"/>
    <property type="match status" value="1"/>
</dbReference>
<evidence type="ECO:0000256" key="3">
    <source>
        <dbReference type="ARBA" id="ARBA00022692"/>
    </source>
</evidence>
<dbReference type="GO" id="GO:0015086">
    <property type="term" value="F:cadmium ion transmembrane transporter activity"/>
    <property type="evidence" value="ECO:0007669"/>
    <property type="project" value="TreeGrafter"/>
</dbReference>
<dbReference type="GO" id="GO:0005886">
    <property type="term" value="C:plasma membrane"/>
    <property type="evidence" value="ECO:0007669"/>
    <property type="project" value="TreeGrafter"/>
</dbReference>
<keyword evidence="3 6" id="KW-0812">Transmembrane</keyword>
<dbReference type="RefSeq" id="WP_184147190.1">
    <property type="nucleotide sequence ID" value="NZ_JACHFM010000001.1"/>
</dbReference>
<feature type="transmembrane region" description="Helical" evidence="6">
    <location>
        <begin position="107"/>
        <end position="129"/>
    </location>
</feature>
<evidence type="ECO:0000256" key="6">
    <source>
        <dbReference type="SAM" id="Phobius"/>
    </source>
</evidence>
<comment type="caution">
    <text evidence="8">The sequence shown here is derived from an EMBL/GenBank/DDBJ whole genome shotgun (WGS) entry which is preliminary data.</text>
</comment>
<dbReference type="AlphaFoldDB" id="A0A840SDA8"/>
<keyword evidence="2" id="KW-0813">Transport</keyword>
<feature type="transmembrane region" description="Helical" evidence="6">
    <location>
        <begin position="150"/>
        <end position="168"/>
    </location>
</feature>
<feature type="transmembrane region" description="Helical" evidence="6">
    <location>
        <begin position="35"/>
        <end position="58"/>
    </location>
</feature>
<evidence type="ECO:0000259" key="7">
    <source>
        <dbReference type="Pfam" id="PF01545"/>
    </source>
</evidence>
<dbReference type="InterPro" id="IPR027469">
    <property type="entry name" value="Cation_efflux_TMD_sf"/>
</dbReference>
<evidence type="ECO:0000313" key="8">
    <source>
        <dbReference type="EMBL" id="MBB5220809.1"/>
    </source>
</evidence>
<keyword evidence="5 6" id="KW-0472">Membrane</keyword>
<feature type="transmembrane region" description="Helical" evidence="6">
    <location>
        <begin position="79"/>
        <end position="101"/>
    </location>
</feature>
<reference evidence="8 9" key="1">
    <citation type="submission" date="2020-08" db="EMBL/GenBank/DDBJ databases">
        <title>Genomic Encyclopedia of Type Strains, Phase IV (KMG-IV): sequencing the most valuable type-strain genomes for metagenomic binning, comparative biology and taxonomic classification.</title>
        <authorList>
            <person name="Goeker M."/>
        </authorList>
    </citation>
    <scope>NUCLEOTIDE SEQUENCE [LARGE SCALE GENOMIC DNA]</scope>
    <source>
        <strain evidence="8 9">DSM 101730</strain>
    </source>
</reference>
<feature type="domain" description="Cation efflux protein transmembrane" evidence="7">
    <location>
        <begin position="10"/>
        <end position="208"/>
    </location>
</feature>
<dbReference type="SUPFAM" id="SSF161111">
    <property type="entry name" value="Cation efflux protein transmembrane domain-like"/>
    <property type="match status" value="1"/>
</dbReference>
<evidence type="ECO:0000256" key="4">
    <source>
        <dbReference type="ARBA" id="ARBA00022989"/>
    </source>
</evidence>
<feature type="transmembrane region" description="Helical" evidence="6">
    <location>
        <begin position="174"/>
        <end position="195"/>
    </location>
</feature>
<dbReference type="Proteomes" id="UP000549457">
    <property type="component" value="Unassembled WGS sequence"/>
</dbReference>
<name>A0A840SDA8_9RHOB</name>
<dbReference type="GO" id="GO:0006882">
    <property type="term" value="P:intracellular zinc ion homeostasis"/>
    <property type="evidence" value="ECO:0007669"/>
    <property type="project" value="TreeGrafter"/>
</dbReference>
<evidence type="ECO:0000256" key="2">
    <source>
        <dbReference type="ARBA" id="ARBA00022448"/>
    </source>
</evidence>
<accession>A0A840SDA8</accession>
<organism evidence="8 9">
    <name type="scientific">Amaricoccus macauensis</name>
    <dbReference type="NCBI Taxonomy" id="57001"/>
    <lineage>
        <taxon>Bacteria</taxon>
        <taxon>Pseudomonadati</taxon>
        <taxon>Pseudomonadota</taxon>
        <taxon>Alphaproteobacteria</taxon>
        <taxon>Rhodobacterales</taxon>
        <taxon>Paracoccaceae</taxon>
        <taxon>Amaricoccus</taxon>
    </lineage>
</organism>
<comment type="subcellular location">
    <subcellularLocation>
        <location evidence="1">Membrane</location>
        <topology evidence="1">Multi-pass membrane protein</topology>
    </subcellularLocation>
</comment>
<protein>
    <submittedName>
        <fullName evidence="8">Putative Co/Zn/Cd cation transporter (Cation efflux family)</fullName>
    </submittedName>
</protein>
<evidence type="ECO:0000256" key="1">
    <source>
        <dbReference type="ARBA" id="ARBA00004141"/>
    </source>
</evidence>
<proteinExistence type="predicted"/>
<dbReference type="PANTHER" id="PTHR43840">
    <property type="entry name" value="MITOCHONDRIAL METAL TRANSPORTER 1-RELATED"/>
    <property type="match status" value="1"/>
</dbReference>
<dbReference type="PANTHER" id="PTHR43840:SF15">
    <property type="entry name" value="MITOCHONDRIAL METAL TRANSPORTER 1-RELATED"/>
    <property type="match status" value="1"/>
</dbReference>
<dbReference type="Pfam" id="PF01545">
    <property type="entry name" value="Cation_efflux"/>
    <property type="match status" value="1"/>
</dbReference>
<sequence length="307" mass="31191">MTERGALGLSAGAALALGFVGTTAALLTGSGAILLDGLFNLCFFATALLALRVSTLVARPDDARYPFGYMFFEPLINTGKGLLILGVSLFALVDAVAAVAAGGRAVAFGPAILYAVAATVACTVVALILRRENRARPSPLVAADVENWTVNAIVSGGVLSGFVLATLLERGGHAGAAALVDPAMVALVVLLSIAIPVRMALGGLFALLNRAPDAAIVADMEARVKAALAGLPIGRLFVRATRPGRTAYIVVHAVLPEGASLDLAEADRRRGAIIASLAARHGPMVADVIFTGVEAYAAPAAGDRGMS</sequence>
<dbReference type="InterPro" id="IPR050291">
    <property type="entry name" value="CDF_Transporter"/>
</dbReference>
<dbReference type="InterPro" id="IPR058533">
    <property type="entry name" value="Cation_efflux_TM"/>
</dbReference>
<evidence type="ECO:0000256" key="5">
    <source>
        <dbReference type="ARBA" id="ARBA00023136"/>
    </source>
</evidence>
<gene>
    <name evidence="8" type="ORF">HNP73_000730</name>
</gene>
<keyword evidence="9" id="KW-1185">Reference proteome</keyword>